<dbReference type="InterPro" id="IPR044550">
    <property type="entry name" value="WzxE"/>
</dbReference>
<dbReference type="InterPro" id="IPR050833">
    <property type="entry name" value="Poly_Biosynth_Transport"/>
</dbReference>
<organism evidence="7 8">
    <name type="scientific">Flavobacterium gillisiae</name>
    <dbReference type="NCBI Taxonomy" id="150146"/>
    <lineage>
        <taxon>Bacteria</taxon>
        <taxon>Pseudomonadati</taxon>
        <taxon>Bacteroidota</taxon>
        <taxon>Flavobacteriia</taxon>
        <taxon>Flavobacteriales</taxon>
        <taxon>Flavobacteriaceae</taxon>
        <taxon>Flavobacterium</taxon>
    </lineage>
</organism>
<evidence type="ECO:0000256" key="4">
    <source>
        <dbReference type="ARBA" id="ARBA00022989"/>
    </source>
</evidence>
<evidence type="ECO:0000256" key="2">
    <source>
        <dbReference type="ARBA" id="ARBA00022475"/>
    </source>
</evidence>
<feature type="transmembrane region" description="Helical" evidence="6">
    <location>
        <begin position="259"/>
        <end position="280"/>
    </location>
</feature>
<feature type="transmembrane region" description="Helical" evidence="6">
    <location>
        <begin position="185"/>
        <end position="204"/>
    </location>
</feature>
<feature type="transmembrane region" description="Helical" evidence="6">
    <location>
        <begin position="125"/>
        <end position="141"/>
    </location>
</feature>
<feature type="transmembrane region" description="Helical" evidence="6">
    <location>
        <begin position="225"/>
        <end position="247"/>
    </location>
</feature>
<dbReference type="Proteomes" id="UP000198951">
    <property type="component" value="Unassembled WGS sequence"/>
</dbReference>
<reference evidence="8" key="1">
    <citation type="submission" date="2016-10" db="EMBL/GenBank/DDBJ databases">
        <authorList>
            <person name="Varghese N."/>
            <person name="Submissions S."/>
        </authorList>
    </citation>
    <scope>NUCLEOTIDE SEQUENCE [LARGE SCALE GENOMIC DNA]</scope>
    <source>
        <strain evidence="8">DSM 22376</strain>
    </source>
</reference>
<feature type="transmembrane region" description="Helical" evidence="6">
    <location>
        <begin position="454"/>
        <end position="474"/>
    </location>
</feature>
<evidence type="ECO:0000256" key="3">
    <source>
        <dbReference type="ARBA" id="ARBA00022692"/>
    </source>
</evidence>
<keyword evidence="5 6" id="KW-0472">Membrane</keyword>
<dbReference type="GO" id="GO:0005886">
    <property type="term" value="C:plasma membrane"/>
    <property type="evidence" value="ECO:0007669"/>
    <property type="project" value="UniProtKB-SubCell"/>
</dbReference>
<dbReference type="Pfam" id="PF13440">
    <property type="entry name" value="Polysacc_synt_3"/>
    <property type="match status" value="1"/>
</dbReference>
<feature type="transmembrane region" description="Helical" evidence="6">
    <location>
        <begin position="343"/>
        <end position="365"/>
    </location>
</feature>
<feature type="transmembrane region" description="Helical" evidence="6">
    <location>
        <begin position="161"/>
        <end position="179"/>
    </location>
</feature>
<name>A0A1H4ERC0_9FLAO</name>
<gene>
    <name evidence="7" type="ORF">SAMN05443667_110118</name>
</gene>
<dbReference type="CDD" id="cd13125">
    <property type="entry name" value="MATE_like_10"/>
    <property type="match status" value="1"/>
</dbReference>
<keyword evidence="2" id="KW-1003">Cell membrane</keyword>
<keyword evidence="8" id="KW-1185">Reference proteome</keyword>
<feature type="transmembrane region" description="Helical" evidence="6">
    <location>
        <begin position="96"/>
        <end position="113"/>
    </location>
</feature>
<feature type="transmembrane region" description="Helical" evidence="6">
    <location>
        <begin position="372"/>
        <end position="391"/>
    </location>
</feature>
<feature type="transmembrane region" description="Helical" evidence="6">
    <location>
        <begin position="397"/>
        <end position="419"/>
    </location>
</feature>
<keyword evidence="3 6" id="KW-0812">Transmembrane</keyword>
<evidence type="ECO:0000256" key="1">
    <source>
        <dbReference type="ARBA" id="ARBA00004651"/>
    </source>
</evidence>
<keyword evidence="4 6" id="KW-1133">Transmembrane helix</keyword>
<evidence type="ECO:0000313" key="7">
    <source>
        <dbReference type="EMBL" id="SEA87060.1"/>
    </source>
</evidence>
<proteinExistence type="predicted"/>
<dbReference type="EMBL" id="FNRD01000010">
    <property type="protein sequence ID" value="SEA87060.1"/>
    <property type="molecule type" value="Genomic_DNA"/>
</dbReference>
<feature type="transmembrane region" description="Helical" evidence="6">
    <location>
        <begin position="431"/>
        <end position="448"/>
    </location>
</feature>
<feature type="transmembrane region" description="Helical" evidence="6">
    <location>
        <begin position="309"/>
        <end position="331"/>
    </location>
</feature>
<sequence length="496" mass="55113">MSNDSGTYKEIFKSTFLFGFVQVLNIISKVGINKAVAIFLGAEGLGVISLYQSTINLIASASGLGISQSAVRDISEANSESDGVRLSRTIEITTKIIWFTALFGAVVTLFMSKLLSKWTFGNEDYVIPFCWLSIVVFLNVLSEGKLAVLKGMRELRALAKASLLGSLVGLISGVPFYYFLGYEGVLPSLITTALSTLFFSWFYVRKIKYTAVELSFKKSFREASGMIKMGVALMYVSFLGFITDYIIRIYISNNSSLQMVGFFVAGSTIISSYFGIIINAMSTDYYPRISAISNDDRRLAEEVNKQSEVGLILVGPLVVLFMFVLPLMIKILYTENFLVSIDYISYAIFGTLILVCSNSMGMVLLAKQRSNVFVYSVTFSRLLGIILNILSFKYFGLIGLGIAAIIMAIIHIVLMAIIMFKLYKITFKPELIVMLFITIGLCILAFFVKDFSNIFTRYASGSLLFIVSLLYSVYNTNRVMNINVIGVITSKFNKND</sequence>
<evidence type="ECO:0000256" key="6">
    <source>
        <dbReference type="SAM" id="Phobius"/>
    </source>
</evidence>
<accession>A0A1H4ERC0</accession>
<evidence type="ECO:0000256" key="5">
    <source>
        <dbReference type="ARBA" id="ARBA00023136"/>
    </source>
</evidence>
<dbReference type="AlphaFoldDB" id="A0A1H4ERC0"/>
<dbReference type="GO" id="GO:0009246">
    <property type="term" value="P:enterobacterial common antigen biosynthetic process"/>
    <property type="evidence" value="ECO:0007669"/>
    <property type="project" value="InterPro"/>
</dbReference>
<dbReference type="PANTHER" id="PTHR30250">
    <property type="entry name" value="PST FAMILY PREDICTED COLANIC ACID TRANSPORTER"/>
    <property type="match status" value="1"/>
</dbReference>
<dbReference type="OrthoDB" id="9769862at2"/>
<dbReference type="STRING" id="150146.SAMN05443667_110118"/>
<dbReference type="RefSeq" id="WP_091091693.1">
    <property type="nucleotide sequence ID" value="NZ_FNRD01000010.1"/>
</dbReference>
<protein>
    <submittedName>
        <fullName evidence="7">Polysaccharide transporter, PST family</fullName>
    </submittedName>
</protein>
<evidence type="ECO:0000313" key="8">
    <source>
        <dbReference type="Proteomes" id="UP000198951"/>
    </source>
</evidence>
<comment type="subcellular location">
    <subcellularLocation>
        <location evidence="1">Cell membrane</location>
        <topology evidence="1">Multi-pass membrane protein</topology>
    </subcellularLocation>
</comment>
<dbReference type="PANTHER" id="PTHR30250:SF11">
    <property type="entry name" value="O-ANTIGEN TRANSPORTER-RELATED"/>
    <property type="match status" value="1"/>
</dbReference>